<evidence type="ECO:0000256" key="4">
    <source>
        <dbReference type="ARBA" id="ARBA00022692"/>
    </source>
</evidence>
<evidence type="ECO:0000313" key="12">
    <source>
        <dbReference type="Proteomes" id="UP001515480"/>
    </source>
</evidence>
<evidence type="ECO:0000256" key="2">
    <source>
        <dbReference type="ARBA" id="ARBA00010992"/>
    </source>
</evidence>
<keyword evidence="12" id="KW-1185">Reference proteome</keyword>
<proteinExistence type="inferred from homology"/>
<dbReference type="InterPro" id="IPR036259">
    <property type="entry name" value="MFS_trans_sf"/>
</dbReference>
<feature type="transmembrane region" description="Helical" evidence="8">
    <location>
        <begin position="380"/>
        <end position="399"/>
    </location>
</feature>
<dbReference type="EMBL" id="JBGBPQ010000003">
    <property type="protein sequence ID" value="KAL1526166.1"/>
    <property type="molecule type" value="Genomic_DNA"/>
</dbReference>
<feature type="transmembrane region" description="Helical" evidence="8">
    <location>
        <begin position="411"/>
        <end position="436"/>
    </location>
</feature>
<dbReference type="Gene3D" id="1.20.1250.20">
    <property type="entry name" value="MFS general substrate transporter like domains"/>
    <property type="match status" value="1"/>
</dbReference>
<evidence type="ECO:0000256" key="5">
    <source>
        <dbReference type="ARBA" id="ARBA00022989"/>
    </source>
</evidence>
<keyword evidence="4 8" id="KW-0812">Transmembrane</keyword>
<reference evidence="11 12" key="1">
    <citation type="journal article" date="2024" name="Science">
        <title>Giant polyketide synthase enzymes in the biosynthesis of giant marine polyether toxins.</title>
        <authorList>
            <person name="Fallon T.R."/>
            <person name="Shende V.V."/>
            <person name="Wierzbicki I.H."/>
            <person name="Pendleton A.L."/>
            <person name="Watervoot N.F."/>
            <person name="Auber R.P."/>
            <person name="Gonzalez D.J."/>
            <person name="Wisecaver J.H."/>
            <person name="Moore B.S."/>
        </authorList>
    </citation>
    <scope>NUCLEOTIDE SEQUENCE [LARGE SCALE GENOMIC DNA]</scope>
    <source>
        <strain evidence="11 12">12B1</strain>
    </source>
</reference>
<dbReference type="PRINTS" id="PR00171">
    <property type="entry name" value="SUGRTRNSPORT"/>
</dbReference>
<name>A0AB34JZ35_PRYPA</name>
<dbReference type="InterPro" id="IPR005829">
    <property type="entry name" value="Sugar_transporter_CS"/>
</dbReference>
<feature type="transmembrane region" description="Helical" evidence="8">
    <location>
        <begin position="125"/>
        <end position="144"/>
    </location>
</feature>
<protein>
    <recommendedName>
        <fullName evidence="10">Major facilitator superfamily (MFS) profile domain-containing protein</fullName>
    </recommendedName>
</protein>
<dbReference type="PROSITE" id="PS00217">
    <property type="entry name" value="SUGAR_TRANSPORT_2"/>
    <property type="match status" value="1"/>
</dbReference>
<evidence type="ECO:0000313" key="11">
    <source>
        <dbReference type="EMBL" id="KAL1526166.1"/>
    </source>
</evidence>
<dbReference type="Proteomes" id="UP001515480">
    <property type="component" value="Unassembled WGS sequence"/>
</dbReference>
<feature type="transmembrane region" description="Helical" evidence="8">
    <location>
        <begin position="480"/>
        <end position="498"/>
    </location>
</feature>
<feature type="signal peptide" evidence="9">
    <location>
        <begin position="1"/>
        <end position="19"/>
    </location>
</feature>
<dbReference type="GO" id="GO:0022857">
    <property type="term" value="F:transmembrane transporter activity"/>
    <property type="evidence" value="ECO:0007669"/>
    <property type="project" value="InterPro"/>
</dbReference>
<keyword evidence="6 8" id="KW-0472">Membrane</keyword>
<accession>A0AB34JZ35</accession>
<dbReference type="InterPro" id="IPR005828">
    <property type="entry name" value="MFS_sugar_transport-like"/>
</dbReference>
<dbReference type="InterPro" id="IPR050814">
    <property type="entry name" value="Myo-inositol_Transporter"/>
</dbReference>
<comment type="caution">
    <text evidence="11">The sequence shown here is derived from an EMBL/GenBank/DDBJ whole genome shotgun (WGS) entry which is preliminary data.</text>
</comment>
<dbReference type="PANTHER" id="PTHR48020:SF35">
    <property type="entry name" value="SUGAR TRANSPORTER"/>
    <property type="match status" value="1"/>
</dbReference>
<feature type="chain" id="PRO_5044266341" description="Major facilitator superfamily (MFS) profile domain-containing protein" evidence="9">
    <location>
        <begin position="20"/>
        <end position="512"/>
    </location>
</feature>
<keyword evidence="5 8" id="KW-1133">Transmembrane helix</keyword>
<feature type="transmembrane region" description="Helical" evidence="8">
    <location>
        <begin position="183"/>
        <end position="208"/>
    </location>
</feature>
<organism evidence="11 12">
    <name type="scientific">Prymnesium parvum</name>
    <name type="common">Toxic golden alga</name>
    <dbReference type="NCBI Taxonomy" id="97485"/>
    <lineage>
        <taxon>Eukaryota</taxon>
        <taxon>Haptista</taxon>
        <taxon>Haptophyta</taxon>
        <taxon>Prymnesiophyceae</taxon>
        <taxon>Prymnesiales</taxon>
        <taxon>Prymnesiaceae</taxon>
        <taxon>Prymnesium</taxon>
    </lineage>
</organism>
<gene>
    <name evidence="11" type="ORF">AB1Y20_014894</name>
</gene>
<comment type="subcellular location">
    <subcellularLocation>
        <location evidence="1">Membrane</location>
        <topology evidence="1">Multi-pass membrane protein</topology>
    </subcellularLocation>
</comment>
<dbReference type="InterPro" id="IPR020846">
    <property type="entry name" value="MFS_dom"/>
</dbReference>
<feature type="domain" description="Major facilitator superfamily (MFS) profile" evidence="10">
    <location>
        <begin position="57"/>
        <end position="502"/>
    </location>
</feature>
<dbReference type="PROSITE" id="PS00216">
    <property type="entry name" value="SUGAR_TRANSPORT_1"/>
    <property type="match status" value="2"/>
</dbReference>
<feature type="transmembrane region" description="Helical" evidence="8">
    <location>
        <begin position="150"/>
        <end position="171"/>
    </location>
</feature>
<evidence type="ECO:0000259" key="10">
    <source>
        <dbReference type="PROSITE" id="PS50850"/>
    </source>
</evidence>
<feature type="transmembrane region" description="Helical" evidence="8">
    <location>
        <begin position="457"/>
        <end position="474"/>
    </location>
</feature>
<evidence type="ECO:0000256" key="9">
    <source>
        <dbReference type="SAM" id="SignalP"/>
    </source>
</evidence>
<dbReference type="AlphaFoldDB" id="A0AB34JZ35"/>
<keyword evidence="3 7" id="KW-0813">Transport</keyword>
<dbReference type="GO" id="GO:0016020">
    <property type="term" value="C:membrane"/>
    <property type="evidence" value="ECO:0007669"/>
    <property type="project" value="UniProtKB-SubCell"/>
</dbReference>
<evidence type="ECO:0000256" key="7">
    <source>
        <dbReference type="RuleBase" id="RU003346"/>
    </source>
</evidence>
<feature type="transmembrane region" description="Helical" evidence="8">
    <location>
        <begin position="214"/>
        <end position="235"/>
    </location>
</feature>
<dbReference type="Pfam" id="PF00083">
    <property type="entry name" value="Sugar_tr"/>
    <property type="match status" value="1"/>
</dbReference>
<keyword evidence="9" id="KW-0732">Signal</keyword>
<dbReference type="InterPro" id="IPR003663">
    <property type="entry name" value="Sugar/inositol_transpt"/>
</dbReference>
<evidence type="ECO:0000256" key="3">
    <source>
        <dbReference type="ARBA" id="ARBA00022448"/>
    </source>
</evidence>
<dbReference type="PANTHER" id="PTHR48020">
    <property type="entry name" value="PROTON MYO-INOSITOL COTRANSPORTER"/>
    <property type="match status" value="1"/>
</dbReference>
<comment type="similarity">
    <text evidence="2 7">Belongs to the major facilitator superfamily. Sugar transporter (TC 2.A.1.1) family.</text>
</comment>
<dbReference type="NCBIfam" id="TIGR00879">
    <property type="entry name" value="SP"/>
    <property type="match status" value="1"/>
</dbReference>
<dbReference type="CDD" id="cd17315">
    <property type="entry name" value="MFS_GLUT_like"/>
    <property type="match status" value="1"/>
</dbReference>
<sequence>MAAALLLLAVSALAPHCAASHPLPRLSHARAPTSLTSSPPLMTTRDAAAAGRAENLMAVGAALSSLLQGYNTGVIGGALLSIVPEFDLAARPAVQGLIVTATTLGSLAGTISASRLSDSLGRRGTMLVSSALFAVAGALLSWAPTAAILVLARLVAGLAIGNAGAVVPVYIAECSRKSSRGRLSTIPQLFISSGILCSYAVAFAVSVLAPRGGWRLMMSVTLVLAVVQLACVLALPESPRFLLSKGKDDEARLALARLRGVASRPDVTNVEFAEMREGIKRDAHAPSFSESWAVLREPAVRRTLLVCVALQMLQQFSGINAIVYYTPQTLQEVGVPLLFSRLGFTADAASMLATTLAYIPKIPSLLLTMVLIDRVGRRKLLQSFVPLLGLCHLALVWAFSAMSDAAVLPKVVAVLGITVYGCAFALSLGPIPNILTAELFPMRARSMAMSTSLGSQFLFNTMVGMGFPILRHAFGTRAVFGMFAIVCFAATIFVSKFVPETKGEALERISEK</sequence>
<evidence type="ECO:0000256" key="6">
    <source>
        <dbReference type="ARBA" id="ARBA00023136"/>
    </source>
</evidence>
<dbReference type="SUPFAM" id="SSF103473">
    <property type="entry name" value="MFS general substrate transporter"/>
    <property type="match status" value="1"/>
</dbReference>
<evidence type="ECO:0000256" key="8">
    <source>
        <dbReference type="SAM" id="Phobius"/>
    </source>
</evidence>
<evidence type="ECO:0000256" key="1">
    <source>
        <dbReference type="ARBA" id="ARBA00004141"/>
    </source>
</evidence>
<dbReference type="PROSITE" id="PS50850">
    <property type="entry name" value="MFS"/>
    <property type="match status" value="1"/>
</dbReference>